<evidence type="ECO:0000313" key="5">
    <source>
        <dbReference type="Proteomes" id="UP000295611"/>
    </source>
</evidence>
<keyword evidence="3" id="KW-0949">S-adenosyl-L-methionine</keyword>
<reference evidence="4 5" key="1">
    <citation type="submission" date="2019-03" db="EMBL/GenBank/DDBJ databases">
        <title>Genomic Encyclopedia of Type Strains, Phase III (KMG-III): the genomes of soil and plant-associated and newly described type strains.</title>
        <authorList>
            <person name="Whitman W."/>
        </authorList>
    </citation>
    <scope>NUCLEOTIDE SEQUENCE [LARGE SCALE GENOMIC DNA]</scope>
    <source>
        <strain evidence="4 5">CECT 8976</strain>
    </source>
</reference>
<dbReference type="InterPro" id="IPR029063">
    <property type="entry name" value="SAM-dependent_MTases_sf"/>
</dbReference>
<protein>
    <submittedName>
        <fullName evidence="4">Putative O-methyltransferase YrrM</fullName>
    </submittedName>
</protein>
<dbReference type="EMBL" id="SNZP01000018">
    <property type="protein sequence ID" value="TDR71648.1"/>
    <property type="molecule type" value="Genomic_DNA"/>
</dbReference>
<name>A0A4R7AYL3_9NEIS</name>
<dbReference type="InterPro" id="IPR002935">
    <property type="entry name" value="SAM_O-MeTrfase"/>
</dbReference>
<evidence type="ECO:0000256" key="3">
    <source>
        <dbReference type="ARBA" id="ARBA00022691"/>
    </source>
</evidence>
<dbReference type="CDD" id="cd02440">
    <property type="entry name" value="AdoMet_MTases"/>
    <property type="match status" value="1"/>
</dbReference>
<dbReference type="GO" id="GO:0032259">
    <property type="term" value="P:methylation"/>
    <property type="evidence" value="ECO:0007669"/>
    <property type="project" value="UniProtKB-KW"/>
</dbReference>
<dbReference type="PANTHER" id="PTHR43167">
    <property type="entry name" value="PUTATIVE (AFU_ORTHOLOGUE AFUA_6G01830)-RELATED"/>
    <property type="match status" value="1"/>
</dbReference>
<gene>
    <name evidence="4" type="ORF">DFP86_11860</name>
</gene>
<comment type="caution">
    <text evidence="4">The sequence shown here is derived from an EMBL/GenBank/DDBJ whole genome shotgun (WGS) entry which is preliminary data.</text>
</comment>
<dbReference type="GO" id="GO:0008171">
    <property type="term" value="F:O-methyltransferase activity"/>
    <property type="evidence" value="ECO:0007669"/>
    <property type="project" value="InterPro"/>
</dbReference>
<dbReference type="AlphaFoldDB" id="A0A4R7AYL3"/>
<organism evidence="4 5">
    <name type="scientific">Paludibacterium purpuratum</name>
    <dbReference type="NCBI Taxonomy" id="1144873"/>
    <lineage>
        <taxon>Bacteria</taxon>
        <taxon>Pseudomonadati</taxon>
        <taxon>Pseudomonadota</taxon>
        <taxon>Betaproteobacteria</taxon>
        <taxon>Neisseriales</taxon>
        <taxon>Chromobacteriaceae</taxon>
        <taxon>Paludibacterium</taxon>
    </lineage>
</organism>
<proteinExistence type="predicted"/>
<dbReference type="RefSeq" id="WP_133683844.1">
    <property type="nucleotide sequence ID" value="NZ_SNZP01000018.1"/>
</dbReference>
<dbReference type="PROSITE" id="PS51682">
    <property type="entry name" value="SAM_OMT_I"/>
    <property type="match status" value="1"/>
</dbReference>
<evidence type="ECO:0000313" key="4">
    <source>
        <dbReference type="EMBL" id="TDR71648.1"/>
    </source>
</evidence>
<evidence type="ECO:0000256" key="1">
    <source>
        <dbReference type="ARBA" id="ARBA00022603"/>
    </source>
</evidence>
<keyword evidence="2 4" id="KW-0808">Transferase</keyword>
<keyword evidence="1 4" id="KW-0489">Methyltransferase</keyword>
<dbReference type="OrthoDB" id="9799672at2"/>
<dbReference type="Gene3D" id="3.40.50.150">
    <property type="entry name" value="Vaccinia Virus protein VP39"/>
    <property type="match status" value="1"/>
</dbReference>
<evidence type="ECO:0000256" key="2">
    <source>
        <dbReference type="ARBA" id="ARBA00022679"/>
    </source>
</evidence>
<dbReference type="Proteomes" id="UP000295611">
    <property type="component" value="Unassembled WGS sequence"/>
</dbReference>
<accession>A0A4R7AYL3</accession>
<sequence length="196" mass="21674">MLLNETLEQLRALWLSGEEHDVNLSQASARWRMVSPDAGKFLYQLIRASGARRIVEIGTASGYSTLWLALAAQTNQGKVTSLDNADDFRAVAEARLEAFSLAHLVRLETVEAGEWLSALEAGPVDFLFLDADRSSYPALWPQIRRVLRPGGLLVMDNALSHPDECAPFIEQVLATEGYLAETYPIGKGQFVILKDE</sequence>
<keyword evidence="5" id="KW-1185">Reference proteome</keyword>
<dbReference type="Pfam" id="PF01596">
    <property type="entry name" value="Methyltransf_3"/>
    <property type="match status" value="1"/>
</dbReference>
<dbReference type="PANTHER" id="PTHR43167:SF1">
    <property type="entry name" value="PUTATIVE (AFU_ORTHOLOGUE AFUA_6G01830)-RELATED"/>
    <property type="match status" value="1"/>
</dbReference>
<dbReference type="SUPFAM" id="SSF53335">
    <property type="entry name" value="S-adenosyl-L-methionine-dependent methyltransferases"/>
    <property type="match status" value="1"/>
</dbReference>